<dbReference type="EMBL" id="MBTG01000052">
    <property type="protein sequence ID" value="OPH47874.1"/>
    <property type="molecule type" value="Genomic_DNA"/>
</dbReference>
<dbReference type="RefSeq" id="WP_079419729.1">
    <property type="nucleotide sequence ID" value="NZ_MBTG01000052.1"/>
</dbReference>
<sequence length="309" mass="35536">MNMFYDELLFRTDKRPWIGELPQTSTNDFNFAIMGDRSGFAIEGVFEEALRQVKRLNPDFVVAVGDLIEGYWQQADGAHREWDELERHIQSSGLPFFPVAGNHDYGNEVMKKVWQERKGIDYYAFRYGNVLFLALHTEEPQHALSPELELAFRETELRSKREPEQAEEVIRELLESIAEQTKDIKNKHVPNPCIGEEQFAFIEKTLHDHPDVDMTFVITHQPVWKTDSAVYERLVQALNARPFTMLAGHFHKLELTKVAGHAHIQMGRTGANKHKAGLDDFHHILWVAMKDGLPTFTAIKLEGMLALDA</sequence>
<dbReference type="InterPro" id="IPR029052">
    <property type="entry name" value="Metallo-depent_PP-like"/>
</dbReference>
<feature type="domain" description="Calcineurin-like phosphoesterase" evidence="1">
    <location>
        <begin position="46"/>
        <end position="214"/>
    </location>
</feature>
<dbReference type="PANTHER" id="PTHR43143:SF1">
    <property type="entry name" value="SERINE_THREONINE-PROTEIN PHOSPHATASE CPPED1"/>
    <property type="match status" value="1"/>
</dbReference>
<name>A0A1V4HA12_9BACL</name>
<keyword evidence="3" id="KW-1185">Reference proteome</keyword>
<dbReference type="Gene3D" id="3.60.21.10">
    <property type="match status" value="1"/>
</dbReference>
<dbReference type="GO" id="GO:0016787">
    <property type="term" value="F:hydrolase activity"/>
    <property type="evidence" value="ECO:0007669"/>
    <property type="project" value="InterPro"/>
</dbReference>
<proteinExistence type="predicted"/>
<dbReference type="PANTHER" id="PTHR43143">
    <property type="entry name" value="METALLOPHOSPHOESTERASE, CALCINEURIN SUPERFAMILY"/>
    <property type="match status" value="1"/>
</dbReference>
<gene>
    <name evidence="2" type="ORF">BC351_39335</name>
</gene>
<evidence type="ECO:0000259" key="1">
    <source>
        <dbReference type="Pfam" id="PF00149"/>
    </source>
</evidence>
<dbReference type="AlphaFoldDB" id="A0A1V4HA12"/>
<protein>
    <recommendedName>
        <fullName evidence="1">Calcineurin-like phosphoesterase domain-containing protein</fullName>
    </recommendedName>
</protein>
<dbReference type="SUPFAM" id="SSF56300">
    <property type="entry name" value="Metallo-dependent phosphatases"/>
    <property type="match status" value="1"/>
</dbReference>
<dbReference type="OrthoDB" id="9816081at2"/>
<dbReference type="Proteomes" id="UP000190626">
    <property type="component" value="Unassembled WGS sequence"/>
</dbReference>
<dbReference type="STRING" id="1469647.BC351_39335"/>
<comment type="caution">
    <text evidence="2">The sequence shown here is derived from an EMBL/GenBank/DDBJ whole genome shotgun (WGS) entry which is preliminary data.</text>
</comment>
<evidence type="ECO:0000313" key="2">
    <source>
        <dbReference type="EMBL" id="OPH47874.1"/>
    </source>
</evidence>
<dbReference type="InterPro" id="IPR004843">
    <property type="entry name" value="Calcineurin-like_PHP"/>
</dbReference>
<reference evidence="3" key="1">
    <citation type="submission" date="2016-07" db="EMBL/GenBank/DDBJ databases">
        <authorList>
            <person name="Florea S."/>
            <person name="Webb J.S."/>
            <person name="Jaromczyk J."/>
            <person name="Schardl C.L."/>
        </authorList>
    </citation>
    <scope>NUCLEOTIDE SEQUENCE [LARGE SCALE GENOMIC DNA]</scope>
    <source>
        <strain evidence="3">CY1</strain>
    </source>
</reference>
<organism evidence="2 3">
    <name type="scientific">Paenibacillus ferrarius</name>
    <dbReference type="NCBI Taxonomy" id="1469647"/>
    <lineage>
        <taxon>Bacteria</taxon>
        <taxon>Bacillati</taxon>
        <taxon>Bacillota</taxon>
        <taxon>Bacilli</taxon>
        <taxon>Bacillales</taxon>
        <taxon>Paenibacillaceae</taxon>
        <taxon>Paenibacillus</taxon>
    </lineage>
</organism>
<evidence type="ECO:0000313" key="3">
    <source>
        <dbReference type="Proteomes" id="UP000190626"/>
    </source>
</evidence>
<dbReference type="InterPro" id="IPR051918">
    <property type="entry name" value="STPP_CPPED1"/>
</dbReference>
<accession>A0A1V4HA12</accession>
<dbReference type="Pfam" id="PF00149">
    <property type="entry name" value="Metallophos"/>
    <property type="match status" value="1"/>
</dbReference>